<name>A0A2P5DQD7_PARAD</name>
<organism evidence="1 2">
    <name type="scientific">Parasponia andersonii</name>
    <name type="common">Sponia andersonii</name>
    <dbReference type="NCBI Taxonomy" id="3476"/>
    <lineage>
        <taxon>Eukaryota</taxon>
        <taxon>Viridiplantae</taxon>
        <taxon>Streptophyta</taxon>
        <taxon>Embryophyta</taxon>
        <taxon>Tracheophyta</taxon>
        <taxon>Spermatophyta</taxon>
        <taxon>Magnoliopsida</taxon>
        <taxon>eudicotyledons</taxon>
        <taxon>Gunneridae</taxon>
        <taxon>Pentapetalae</taxon>
        <taxon>rosids</taxon>
        <taxon>fabids</taxon>
        <taxon>Rosales</taxon>
        <taxon>Cannabaceae</taxon>
        <taxon>Parasponia</taxon>
    </lineage>
</organism>
<reference evidence="2" key="1">
    <citation type="submission" date="2016-06" db="EMBL/GenBank/DDBJ databases">
        <title>Parallel loss of symbiosis genes in relatives of nitrogen-fixing non-legume Parasponia.</title>
        <authorList>
            <person name="Van Velzen R."/>
            <person name="Holmer R."/>
            <person name="Bu F."/>
            <person name="Rutten L."/>
            <person name="Van Zeijl A."/>
            <person name="Liu W."/>
            <person name="Santuari L."/>
            <person name="Cao Q."/>
            <person name="Sharma T."/>
            <person name="Shen D."/>
            <person name="Roswanjaya Y."/>
            <person name="Wardhani T."/>
            <person name="Kalhor M.S."/>
            <person name="Jansen J."/>
            <person name="Van den Hoogen J."/>
            <person name="Gungor B."/>
            <person name="Hartog M."/>
            <person name="Hontelez J."/>
            <person name="Verver J."/>
            <person name="Yang W.-C."/>
            <person name="Schijlen E."/>
            <person name="Repin R."/>
            <person name="Schilthuizen M."/>
            <person name="Schranz E."/>
            <person name="Heidstra R."/>
            <person name="Miyata K."/>
            <person name="Fedorova E."/>
            <person name="Kohlen W."/>
            <person name="Bisseling T."/>
            <person name="Smit S."/>
            <person name="Geurts R."/>
        </authorList>
    </citation>
    <scope>NUCLEOTIDE SEQUENCE [LARGE SCALE GENOMIC DNA]</scope>
    <source>
        <strain evidence="2">cv. WU1-14</strain>
    </source>
</reference>
<dbReference type="EMBL" id="JXTB01000023">
    <property type="protein sequence ID" value="PON75497.1"/>
    <property type="molecule type" value="Genomic_DNA"/>
</dbReference>
<proteinExistence type="predicted"/>
<dbReference type="Proteomes" id="UP000237105">
    <property type="component" value="Unassembled WGS sequence"/>
</dbReference>
<dbReference type="AlphaFoldDB" id="A0A2P5DQD7"/>
<comment type="caution">
    <text evidence="1">The sequence shown here is derived from an EMBL/GenBank/DDBJ whole genome shotgun (WGS) entry which is preliminary data.</text>
</comment>
<evidence type="ECO:0000313" key="2">
    <source>
        <dbReference type="Proteomes" id="UP000237105"/>
    </source>
</evidence>
<accession>A0A2P5DQD7</accession>
<sequence length="128" mass="14927">MANNNTDVVNAENMTSSQEPAVVSTVPVHVLALARVSNLLVTPMVLAVHYREKPEKFNRLNFNFKIWQQKMLFNLTILNLARFLNEEAPKVREDEQDFQVLTVVDAWKQSDYLYWNYIMNDLTDSLYS</sequence>
<protein>
    <submittedName>
        <fullName evidence="1">Uncharacterized protein</fullName>
    </submittedName>
</protein>
<keyword evidence="2" id="KW-1185">Reference proteome</keyword>
<gene>
    <name evidence="1" type="ORF">PanWU01x14_041220</name>
</gene>
<feature type="non-terminal residue" evidence="1">
    <location>
        <position position="128"/>
    </location>
</feature>
<evidence type="ECO:0000313" key="1">
    <source>
        <dbReference type="EMBL" id="PON75497.1"/>
    </source>
</evidence>
<dbReference type="OrthoDB" id="1699522at2759"/>